<dbReference type="GO" id="GO:0005198">
    <property type="term" value="F:structural molecule activity"/>
    <property type="evidence" value="ECO:0007669"/>
    <property type="project" value="InterPro"/>
</dbReference>
<organismHost>
    <name type="scientific">Crotalaria juncea</name>
    <name type="common">Sunn hemp</name>
    <dbReference type="NCBI Taxonomy" id="3829"/>
</organismHost>
<evidence type="ECO:0000256" key="2">
    <source>
        <dbReference type="ARBA" id="ARBA00004328"/>
    </source>
</evidence>
<evidence type="ECO:0000256" key="4">
    <source>
        <dbReference type="ARBA" id="ARBA00018091"/>
    </source>
</evidence>
<dbReference type="SUPFAM" id="SSF47195">
    <property type="entry name" value="TMV-like viral coat proteins"/>
    <property type="match status" value="1"/>
</dbReference>
<comment type="similarity">
    <text evidence="3 8">Belongs to the virgaviridae capsid protein family.</text>
</comment>
<comment type="function">
    <text evidence="1">Capsid protein self-assembles to form rod-shaped virions about 18 nm in diameter with a central canal enclosing the viral genomic RNA.</text>
</comment>
<dbReference type="EMBL" id="D84000">
    <property type="protein sequence ID" value="BCG11497.1"/>
    <property type="molecule type" value="Genomic_RNA"/>
</dbReference>
<comment type="subcellular location">
    <subcellularLocation>
        <location evidence="2">Virion</location>
    </subcellularLocation>
</comment>
<keyword evidence="5" id="KW-1139">Helical capsid protein</keyword>
<reference evidence="9" key="1">
    <citation type="submission" date="1996-03" db="EMBL/GenBank/DDBJ databases">
        <title>Synthesis of infectious in vitro transcripts from a cDNA clone of sunn-hemp mosaic tobamovirus and nucleotide sequencing of the complete genome.</title>
        <authorList>
            <person name="Mise K."/>
            <person name="Kamiya H."/>
            <person name="Takano Y."/>
            <person name="Fujita Y."/>
            <person name="Kaido M."/>
            <person name="Okuno T."/>
            <person name="Furusawa I."/>
        </authorList>
    </citation>
    <scope>NUCLEOTIDE SEQUENCE</scope>
</reference>
<accession>A0A6J4DX58</accession>
<dbReference type="Pfam" id="PF00721">
    <property type="entry name" value="TMV_coat"/>
    <property type="match status" value="1"/>
</dbReference>
<keyword evidence="7 8" id="KW-0946">Virion</keyword>
<dbReference type="GO" id="GO:0019029">
    <property type="term" value="C:helical viral capsid"/>
    <property type="evidence" value="ECO:0007669"/>
    <property type="project" value="UniProtKB-KW"/>
</dbReference>
<dbReference type="InterPro" id="IPR036417">
    <property type="entry name" value="TMV-like_coat_sf"/>
</dbReference>
<organismHost>
    <name type="scientific">Vigna unguiculata</name>
    <name type="common">Cowpea</name>
    <dbReference type="NCBI Taxonomy" id="3917"/>
</organismHost>
<keyword evidence="6 8" id="KW-0167">Capsid protein</keyword>
<sequence>MMAYSIPTPSQLVYFTENYADYIPFVNRLINARSNSFQTQSGRDELREILIKSQVSVVSPISRFPAEPAYYIYLRDPSISTVYTALLQSTDTRNRVIEVENSTNVTTAEQLNAVRRTDDASTAIHNNLEQLLSLLTNGTGVFNRTSFESASGLTWLVTTTPRTA</sequence>
<evidence type="ECO:0000256" key="8">
    <source>
        <dbReference type="RuleBase" id="RU003967"/>
    </source>
</evidence>
<dbReference type="Gene3D" id="1.20.120.70">
    <property type="entry name" value="Tobacco mosaic virus-like, coat protein"/>
    <property type="match status" value="1"/>
</dbReference>
<evidence type="ECO:0000313" key="9">
    <source>
        <dbReference type="EMBL" id="BCG11497.1"/>
    </source>
</evidence>
<dbReference type="InterPro" id="IPR001337">
    <property type="entry name" value="TMV-like_coat"/>
</dbReference>
<name>A0A6J4DX58_SHMV</name>
<evidence type="ECO:0000313" key="10">
    <source>
        <dbReference type="EMBL" id="QWT83707.1"/>
    </source>
</evidence>
<reference evidence="10" key="2">
    <citation type="submission" date="2020-10" db="EMBL/GenBank/DDBJ databases">
        <authorList>
            <person name="Knierim D."/>
            <person name="Margaria P."/>
            <person name="Menzel W."/>
            <person name="Winter S."/>
        </authorList>
    </citation>
    <scope>NUCLEOTIDE SEQUENCE</scope>
    <source>
        <strain evidence="10">DSMZ PV-0156</strain>
    </source>
</reference>
<evidence type="ECO:0000256" key="7">
    <source>
        <dbReference type="ARBA" id="ARBA00022844"/>
    </source>
</evidence>
<evidence type="ECO:0000256" key="5">
    <source>
        <dbReference type="ARBA" id="ARBA00022497"/>
    </source>
</evidence>
<evidence type="ECO:0000256" key="1">
    <source>
        <dbReference type="ARBA" id="ARBA00003662"/>
    </source>
</evidence>
<protein>
    <recommendedName>
        <fullName evidence="4 8">Capsid protein</fullName>
    </recommendedName>
</protein>
<proteinExistence type="inferred from homology"/>
<organism evidence="9">
    <name type="scientific">Sunn-hemp mosaic virus</name>
    <name type="common">SHMV</name>
    <name type="synonym">TMV strain cowpea</name>
    <dbReference type="NCBI Taxonomy" id="12240"/>
    <lineage>
        <taxon>Viruses</taxon>
        <taxon>Riboviria</taxon>
        <taxon>Orthornavirae</taxon>
        <taxon>Kitrinoviricota</taxon>
        <taxon>Alsuviricetes</taxon>
        <taxon>Martellivirales</taxon>
        <taxon>Virgaviridae</taxon>
        <taxon>Tobamovirus</taxon>
        <taxon>Tobamovirus crotalariae</taxon>
    </lineage>
</organism>
<dbReference type="EMBL" id="MW057697">
    <property type="protein sequence ID" value="QWT83707.1"/>
    <property type="molecule type" value="Genomic_RNA"/>
</dbReference>
<evidence type="ECO:0000256" key="3">
    <source>
        <dbReference type="ARBA" id="ARBA00005281"/>
    </source>
</evidence>
<evidence type="ECO:0000256" key="6">
    <source>
        <dbReference type="ARBA" id="ARBA00022561"/>
    </source>
</evidence>
<organismHost>
    <name type="scientific">Mucuna</name>
    <dbReference type="NCBI Taxonomy" id="40336"/>
</organismHost>
<gene>
    <name evidence="9" type="primary">gp4</name>
    <name evidence="10" type="synonym">ORF4</name>
</gene>
<organismHost>
    <name type="scientific">Lablab purpureus</name>
    <name type="common">Hyacinth bean</name>
    <name type="synonym">Dolichos lablab</name>
    <dbReference type="NCBI Taxonomy" id="35936"/>
</organismHost>